<keyword evidence="3" id="KW-1185">Reference proteome</keyword>
<protein>
    <submittedName>
        <fullName evidence="2">Uncharacterized protein</fullName>
    </submittedName>
</protein>
<dbReference type="AlphaFoldDB" id="A0A9P5MQI4"/>
<feature type="compositionally biased region" description="Basic and acidic residues" evidence="1">
    <location>
        <begin position="63"/>
        <end position="75"/>
    </location>
</feature>
<evidence type="ECO:0000256" key="1">
    <source>
        <dbReference type="SAM" id="MobiDB-lite"/>
    </source>
</evidence>
<evidence type="ECO:0000313" key="2">
    <source>
        <dbReference type="EMBL" id="KAF8469282.1"/>
    </source>
</evidence>
<dbReference type="EMBL" id="WHVB01000029">
    <property type="protein sequence ID" value="KAF8469282.1"/>
    <property type="molecule type" value="Genomic_DNA"/>
</dbReference>
<reference evidence="2" key="1">
    <citation type="submission" date="2019-10" db="EMBL/GenBank/DDBJ databases">
        <authorList>
            <consortium name="DOE Joint Genome Institute"/>
            <person name="Kuo A."/>
            <person name="Miyauchi S."/>
            <person name="Kiss E."/>
            <person name="Drula E."/>
            <person name="Kohler A."/>
            <person name="Sanchez-Garcia M."/>
            <person name="Andreopoulos B."/>
            <person name="Barry K.W."/>
            <person name="Bonito G."/>
            <person name="Buee M."/>
            <person name="Carver A."/>
            <person name="Chen C."/>
            <person name="Cichocki N."/>
            <person name="Clum A."/>
            <person name="Culley D."/>
            <person name="Crous P.W."/>
            <person name="Fauchery L."/>
            <person name="Girlanda M."/>
            <person name="Hayes R."/>
            <person name="Keri Z."/>
            <person name="LaButti K."/>
            <person name="Lipzen A."/>
            <person name="Lombard V."/>
            <person name="Magnuson J."/>
            <person name="Maillard F."/>
            <person name="Morin E."/>
            <person name="Murat C."/>
            <person name="Nolan M."/>
            <person name="Ohm R."/>
            <person name="Pangilinan J."/>
            <person name="Pereira M."/>
            <person name="Perotto S."/>
            <person name="Peter M."/>
            <person name="Riley R."/>
            <person name="Sitrit Y."/>
            <person name="Stielow B."/>
            <person name="Szollosi G."/>
            <person name="Zifcakova L."/>
            <person name="Stursova M."/>
            <person name="Spatafora J.W."/>
            <person name="Tedersoo L."/>
            <person name="Vaario L.-M."/>
            <person name="Yamada A."/>
            <person name="Yan M."/>
            <person name="Wang P."/>
            <person name="Xu J."/>
            <person name="Bruns T."/>
            <person name="Baldrian P."/>
            <person name="Vilgalys R."/>
            <person name="Henrissat B."/>
            <person name="Grigoriev I.V."/>
            <person name="Hibbett D."/>
            <person name="Nagy L.G."/>
            <person name="Martin F.M."/>
        </authorList>
    </citation>
    <scope>NUCLEOTIDE SEQUENCE</scope>
    <source>
        <strain evidence="2">Prilba</strain>
    </source>
</reference>
<accession>A0A9P5MQI4</accession>
<evidence type="ECO:0000313" key="3">
    <source>
        <dbReference type="Proteomes" id="UP000759537"/>
    </source>
</evidence>
<feature type="compositionally biased region" description="Gly residues" evidence="1">
    <location>
        <begin position="221"/>
        <end position="241"/>
    </location>
</feature>
<proteinExistence type="predicted"/>
<comment type="caution">
    <text evidence="2">The sequence shown here is derived from an EMBL/GenBank/DDBJ whole genome shotgun (WGS) entry which is preliminary data.</text>
</comment>
<gene>
    <name evidence="2" type="ORF">DFH94DRAFT_685431</name>
</gene>
<dbReference type="Proteomes" id="UP000759537">
    <property type="component" value="Unassembled WGS sequence"/>
</dbReference>
<feature type="region of interest" description="Disordered" evidence="1">
    <location>
        <begin position="219"/>
        <end position="241"/>
    </location>
</feature>
<sequence length="241" mass="26507">MWGDVVSKATRRYTFRQSNHGSKHRWIDNREEMVQALTVAVAVHTATPLGNTDPGEEFLSKTSTEREKRGAMNPDRSHIDNVLQQAKCAKERHDKGKGFPLSFSDPHGLVGISGASGVGEANKMGHGDTGTAPHAHVTSAIRQPYLQGFPRIADSRASAGAILERARARKLTFCESRRLEDEMKWGKGKKGRDDDAERRGEEGNRDLKILCCYYRMRSTSTGGGNWDGTRQGGSDQGGPKL</sequence>
<dbReference type="OrthoDB" id="10580275at2759"/>
<name>A0A9P5MQI4_9AGAM</name>
<feature type="region of interest" description="Disordered" evidence="1">
    <location>
        <begin position="47"/>
        <end position="75"/>
    </location>
</feature>
<reference evidence="2" key="2">
    <citation type="journal article" date="2020" name="Nat. Commun.">
        <title>Large-scale genome sequencing of mycorrhizal fungi provides insights into the early evolution of symbiotic traits.</title>
        <authorList>
            <person name="Miyauchi S."/>
            <person name="Kiss E."/>
            <person name="Kuo A."/>
            <person name="Drula E."/>
            <person name="Kohler A."/>
            <person name="Sanchez-Garcia M."/>
            <person name="Morin E."/>
            <person name="Andreopoulos B."/>
            <person name="Barry K.W."/>
            <person name="Bonito G."/>
            <person name="Buee M."/>
            <person name="Carver A."/>
            <person name="Chen C."/>
            <person name="Cichocki N."/>
            <person name="Clum A."/>
            <person name="Culley D."/>
            <person name="Crous P.W."/>
            <person name="Fauchery L."/>
            <person name="Girlanda M."/>
            <person name="Hayes R.D."/>
            <person name="Keri Z."/>
            <person name="LaButti K."/>
            <person name="Lipzen A."/>
            <person name="Lombard V."/>
            <person name="Magnuson J."/>
            <person name="Maillard F."/>
            <person name="Murat C."/>
            <person name="Nolan M."/>
            <person name="Ohm R.A."/>
            <person name="Pangilinan J."/>
            <person name="Pereira M.F."/>
            <person name="Perotto S."/>
            <person name="Peter M."/>
            <person name="Pfister S."/>
            <person name="Riley R."/>
            <person name="Sitrit Y."/>
            <person name="Stielow J.B."/>
            <person name="Szollosi G."/>
            <person name="Zifcakova L."/>
            <person name="Stursova M."/>
            <person name="Spatafora J.W."/>
            <person name="Tedersoo L."/>
            <person name="Vaario L.M."/>
            <person name="Yamada A."/>
            <person name="Yan M."/>
            <person name="Wang P."/>
            <person name="Xu J."/>
            <person name="Bruns T."/>
            <person name="Baldrian P."/>
            <person name="Vilgalys R."/>
            <person name="Dunand C."/>
            <person name="Henrissat B."/>
            <person name="Grigoriev I.V."/>
            <person name="Hibbett D."/>
            <person name="Nagy L.G."/>
            <person name="Martin F.M."/>
        </authorList>
    </citation>
    <scope>NUCLEOTIDE SEQUENCE</scope>
    <source>
        <strain evidence="2">Prilba</strain>
    </source>
</reference>
<organism evidence="2 3">
    <name type="scientific">Russula ochroleuca</name>
    <dbReference type="NCBI Taxonomy" id="152965"/>
    <lineage>
        <taxon>Eukaryota</taxon>
        <taxon>Fungi</taxon>
        <taxon>Dikarya</taxon>
        <taxon>Basidiomycota</taxon>
        <taxon>Agaricomycotina</taxon>
        <taxon>Agaricomycetes</taxon>
        <taxon>Russulales</taxon>
        <taxon>Russulaceae</taxon>
        <taxon>Russula</taxon>
    </lineage>
</organism>